<dbReference type="Pfam" id="PF08327">
    <property type="entry name" value="AHSA1"/>
    <property type="match status" value="1"/>
</dbReference>
<protein>
    <submittedName>
        <fullName evidence="3">SRPBCC domain-containing protein</fullName>
    </submittedName>
</protein>
<dbReference type="InterPro" id="IPR013538">
    <property type="entry name" value="ASHA1/2-like_C"/>
</dbReference>
<name>A0AAJ6BNZ8_9SPHN</name>
<dbReference type="InterPro" id="IPR023393">
    <property type="entry name" value="START-like_dom_sf"/>
</dbReference>
<feature type="domain" description="Activator of Hsp90 ATPase homologue 1/2-like C-terminal" evidence="2">
    <location>
        <begin position="24"/>
        <end position="152"/>
    </location>
</feature>
<dbReference type="Gene3D" id="3.30.530.20">
    <property type="match status" value="1"/>
</dbReference>
<accession>A0AAJ6BNZ8</accession>
<gene>
    <name evidence="3" type="ORF">P0Y56_06455</name>
</gene>
<evidence type="ECO:0000259" key="2">
    <source>
        <dbReference type="Pfam" id="PF08327"/>
    </source>
</evidence>
<dbReference type="AlphaFoldDB" id="A0AAJ6BNZ8"/>
<reference evidence="3" key="1">
    <citation type="submission" date="2023-03" db="EMBL/GenBank/DDBJ databases">
        <title>Andean soil-derived lignocellulolytic bacterial consortium as a source of novel taxa and putative plastic-active enzymes.</title>
        <authorList>
            <person name="Diaz-Garcia L."/>
            <person name="Chuvochina M."/>
            <person name="Feuerriegel G."/>
            <person name="Bunk B."/>
            <person name="Sproer C."/>
            <person name="Streit W.R."/>
            <person name="Rodriguez L.M."/>
            <person name="Overmann J."/>
            <person name="Jimenez D.J."/>
        </authorList>
    </citation>
    <scope>NUCLEOTIDE SEQUENCE</scope>
    <source>
        <strain evidence="3">MAG 26</strain>
    </source>
</reference>
<comment type="similarity">
    <text evidence="1">Belongs to the AHA1 family.</text>
</comment>
<evidence type="ECO:0000256" key="1">
    <source>
        <dbReference type="ARBA" id="ARBA00006817"/>
    </source>
</evidence>
<evidence type="ECO:0000313" key="3">
    <source>
        <dbReference type="EMBL" id="WEK47934.1"/>
    </source>
</evidence>
<organism evidence="3 4">
    <name type="scientific">Candidatus Andeanibacterium colombiense</name>
    <dbReference type="NCBI Taxonomy" id="3121345"/>
    <lineage>
        <taxon>Bacteria</taxon>
        <taxon>Pseudomonadati</taxon>
        <taxon>Pseudomonadota</taxon>
        <taxon>Alphaproteobacteria</taxon>
        <taxon>Sphingomonadales</taxon>
        <taxon>Sphingomonadaceae</taxon>
        <taxon>Candidatus Andeanibacterium</taxon>
    </lineage>
</organism>
<sequence length="157" mass="16958">MTDTPTLDAGTLPAEIVVEDVFPHSAETLWKALTDGALMARWIMEPTGFAPIPGTRFTFQTTPGGAWDGTIHCEVREAIPNRLLSYSWTSGHPSIEDGYGSPLDTQVTFTLTPSDGGTRLRMVHSGFQPRNHSAYEGMSKGWPTVLGRLAGLAGEPD</sequence>
<proteinExistence type="inferred from homology"/>
<dbReference type="KEGG" id="acob:P0Y56_06455"/>
<dbReference type="Proteomes" id="UP001218362">
    <property type="component" value="Chromosome"/>
</dbReference>
<evidence type="ECO:0000313" key="4">
    <source>
        <dbReference type="Proteomes" id="UP001218362"/>
    </source>
</evidence>
<dbReference type="SUPFAM" id="SSF55961">
    <property type="entry name" value="Bet v1-like"/>
    <property type="match status" value="1"/>
</dbReference>
<dbReference type="CDD" id="cd07814">
    <property type="entry name" value="SRPBCC_CalC_Aha1-like"/>
    <property type="match status" value="1"/>
</dbReference>
<dbReference type="EMBL" id="CP119316">
    <property type="protein sequence ID" value="WEK47934.1"/>
    <property type="molecule type" value="Genomic_DNA"/>
</dbReference>